<accession>A0A091C6I8</accession>
<dbReference type="EMBL" id="JPVU01000037">
    <property type="protein sequence ID" value="KFN93431.1"/>
    <property type="molecule type" value="Genomic_DNA"/>
</dbReference>
<evidence type="ECO:0000256" key="2">
    <source>
        <dbReference type="SAM" id="Phobius"/>
    </source>
</evidence>
<dbReference type="Proteomes" id="UP000029380">
    <property type="component" value="Unassembled WGS sequence"/>
</dbReference>
<reference evidence="3 4" key="1">
    <citation type="submission" date="2014-08" db="EMBL/GenBank/DDBJ databases">
        <title>Genome sequence of Tetragenococcus muriaticus.</title>
        <authorList>
            <person name="Chuea-nongthon C."/>
            <person name="Rodtong S."/>
            <person name="Yongsawatdigul J."/>
            <person name="Steele J.L."/>
            <person name="Liu X.-y."/>
            <person name="Speers J."/>
            <person name="Glasner J.D."/>
            <person name="Neeno-Eckwall E.C."/>
        </authorList>
    </citation>
    <scope>NUCLEOTIDE SEQUENCE [LARGE SCALE GENOMIC DNA]</scope>
    <source>
        <strain evidence="3 4">PMC-11-5</strain>
    </source>
</reference>
<evidence type="ECO:0000313" key="4">
    <source>
        <dbReference type="Proteomes" id="UP000029380"/>
    </source>
</evidence>
<protein>
    <submittedName>
        <fullName evidence="3">Uncharacterized protein</fullName>
    </submittedName>
</protein>
<sequence>MDLKKLTKTNYFISDEDEPGPRATKDTYGENAPFFNFFRRIYWPAIVVIYFLGSSIMGAWSYSWLIFVLAGPIYSFIMERGQNDKEDEEQ</sequence>
<keyword evidence="2" id="KW-1133">Transmembrane helix</keyword>
<proteinExistence type="predicted"/>
<feature type="region of interest" description="Disordered" evidence="1">
    <location>
        <begin position="1"/>
        <end position="25"/>
    </location>
</feature>
<keyword evidence="2" id="KW-0472">Membrane</keyword>
<comment type="caution">
    <text evidence="3">The sequence shown here is derived from an EMBL/GenBank/DDBJ whole genome shotgun (WGS) entry which is preliminary data.</text>
</comment>
<keyword evidence="2" id="KW-0812">Transmembrane</keyword>
<feature type="transmembrane region" description="Helical" evidence="2">
    <location>
        <begin position="41"/>
        <end position="70"/>
    </location>
</feature>
<evidence type="ECO:0000256" key="1">
    <source>
        <dbReference type="SAM" id="MobiDB-lite"/>
    </source>
</evidence>
<gene>
    <name evidence="3" type="ORF">TMUPMC115_0397</name>
</gene>
<organism evidence="3 4">
    <name type="scientific">Tetragenococcus muriaticus PMC-11-5</name>
    <dbReference type="NCBI Taxonomy" id="1302649"/>
    <lineage>
        <taxon>Bacteria</taxon>
        <taxon>Bacillati</taxon>
        <taxon>Bacillota</taxon>
        <taxon>Bacilli</taxon>
        <taxon>Lactobacillales</taxon>
        <taxon>Enterococcaceae</taxon>
        <taxon>Tetragenococcus</taxon>
    </lineage>
</organism>
<name>A0A091C6I8_9ENTE</name>
<dbReference type="AlphaFoldDB" id="A0A091C6I8"/>
<evidence type="ECO:0000313" key="3">
    <source>
        <dbReference type="EMBL" id="KFN93431.1"/>
    </source>
</evidence>
<dbReference type="PATRIC" id="fig|1302649.3.peg.397"/>